<evidence type="ECO:0000313" key="2">
    <source>
        <dbReference type="EMBL" id="KAF2089852.1"/>
    </source>
</evidence>
<dbReference type="EMBL" id="ML978713">
    <property type="protein sequence ID" value="KAF2089852.1"/>
    <property type="molecule type" value="Genomic_DNA"/>
</dbReference>
<name>A0A9P4I096_9PEZI</name>
<accession>A0A9P4I096</accession>
<evidence type="ECO:0000313" key="3">
    <source>
        <dbReference type="Proteomes" id="UP000799776"/>
    </source>
</evidence>
<sequence length="263" mass="27592">MPNQHSHPQPPPGPAGPPQPPHQQQQQPQYQPLTSNHPNHHAHPGNSSPFSPNPPGQFVHAPLFSPTGAPPFQPAYASVIPESVAAVAANGGIATLHHGYYPAYESTPAGPMGFRGSAGQGQGQGMGYGGMGNGMAAGRGGGGGGGGGSGFETMMAEETFEERERRSYAARILESNEMLIWMSSTRNESIPQTRLHFEKVVAGIESDESDKEWENSNEELREAEARGSPKVKPRQGERRVNGGSRKSGGGGSSRRAVNGSAAA</sequence>
<evidence type="ECO:0000256" key="1">
    <source>
        <dbReference type="SAM" id="MobiDB-lite"/>
    </source>
</evidence>
<feature type="compositionally biased region" description="Basic and acidic residues" evidence="1">
    <location>
        <begin position="212"/>
        <end position="227"/>
    </location>
</feature>
<feature type="compositionally biased region" description="Low complexity" evidence="1">
    <location>
        <begin position="253"/>
        <end position="263"/>
    </location>
</feature>
<reference evidence="2" key="1">
    <citation type="journal article" date="2020" name="Stud. Mycol.">
        <title>101 Dothideomycetes genomes: a test case for predicting lifestyles and emergence of pathogens.</title>
        <authorList>
            <person name="Haridas S."/>
            <person name="Albert R."/>
            <person name="Binder M."/>
            <person name="Bloem J."/>
            <person name="Labutti K."/>
            <person name="Salamov A."/>
            <person name="Andreopoulos B."/>
            <person name="Baker S."/>
            <person name="Barry K."/>
            <person name="Bills G."/>
            <person name="Bluhm B."/>
            <person name="Cannon C."/>
            <person name="Castanera R."/>
            <person name="Culley D."/>
            <person name="Daum C."/>
            <person name="Ezra D."/>
            <person name="Gonzalez J."/>
            <person name="Henrissat B."/>
            <person name="Kuo A."/>
            <person name="Liang C."/>
            <person name="Lipzen A."/>
            <person name="Lutzoni F."/>
            <person name="Magnuson J."/>
            <person name="Mondo S."/>
            <person name="Nolan M."/>
            <person name="Ohm R."/>
            <person name="Pangilinan J."/>
            <person name="Park H.-J."/>
            <person name="Ramirez L."/>
            <person name="Alfaro M."/>
            <person name="Sun H."/>
            <person name="Tritt A."/>
            <person name="Yoshinaga Y."/>
            <person name="Zwiers L.-H."/>
            <person name="Turgeon B."/>
            <person name="Goodwin S."/>
            <person name="Spatafora J."/>
            <person name="Crous P."/>
            <person name="Grigoriev I."/>
        </authorList>
    </citation>
    <scope>NUCLEOTIDE SEQUENCE</scope>
    <source>
        <strain evidence="2">CBS 121410</strain>
    </source>
</reference>
<dbReference type="Proteomes" id="UP000799776">
    <property type="component" value="Unassembled WGS sequence"/>
</dbReference>
<dbReference type="AlphaFoldDB" id="A0A9P4I096"/>
<feature type="compositionally biased region" description="Low complexity" evidence="1">
    <location>
        <begin position="22"/>
        <end position="32"/>
    </location>
</feature>
<organism evidence="2 3">
    <name type="scientific">Saccharata proteae CBS 121410</name>
    <dbReference type="NCBI Taxonomy" id="1314787"/>
    <lineage>
        <taxon>Eukaryota</taxon>
        <taxon>Fungi</taxon>
        <taxon>Dikarya</taxon>
        <taxon>Ascomycota</taxon>
        <taxon>Pezizomycotina</taxon>
        <taxon>Dothideomycetes</taxon>
        <taxon>Dothideomycetes incertae sedis</taxon>
        <taxon>Botryosphaeriales</taxon>
        <taxon>Saccharataceae</taxon>
        <taxon>Saccharata</taxon>
    </lineage>
</organism>
<gene>
    <name evidence="2" type="ORF">K490DRAFT_62729</name>
</gene>
<proteinExistence type="predicted"/>
<feature type="compositionally biased region" description="Pro residues" evidence="1">
    <location>
        <begin position="8"/>
        <end position="21"/>
    </location>
</feature>
<keyword evidence="3" id="KW-1185">Reference proteome</keyword>
<feature type="region of interest" description="Disordered" evidence="1">
    <location>
        <begin position="1"/>
        <end position="65"/>
    </location>
</feature>
<feature type="region of interest" description="Disordered" evidence="1">
    <location>
        <begin position="204"/>
        <end position="263"/>
    </location>
</feature>
<protein>
    <submittedName>
        <fullName evidence="2">Uncharacterized protein</fullName>
    </submittedName>
</protein>
<dbReference type="OrthoDB" id="5372011at2759"/>
<comment type="caution">
    <text evidence="2">The sequence shown here is derived from an EMBL/GenBank/DDBJ whole genome shotgun (WGS) entry which is preliminary data.</text>
</comment>